<reference evidence="3 6" key="2">
    <citation type="submission" date="2020-08" db="EMBL/GenBank/DDBJ databases">
        <title>Genomic Encyclopedia of Type Strains, Phase IV (KMG-IV): sequencing the most valuable type-strain genomes for metagenomic binning, comparative biology and taxonomic classification.</title>
        <authorList>
            <person name="Goeker M."/>
        </authorList>
    </citation>
    <scope>NUCLEOTIDE SEQUENCE [LARGE SCALE GENOMIC DNA]</scope>
    <source>
        <strain evidence="3 6">DSM 11525</strain>
    </source>
</reference>
<dbReference type="PROSITE" id="PS50924">
    <property type="entry name" value="MHYT"/>
    <property type="match status" value="1"/>
</dbReference>
<protein>
    <submittedName>
        <fullName evidence="3">NO-binding membrane sensor protein with MHYT domain</fullName>
    </submittedName>
</protein>
<dbReference type="Proteomes" id="UP000464675">
    <property type="component" value="Chromosome"/>
</dbReference>
<evidence type="ECO:0000259" key="2">
    <source>
        <dbReference type="PROSITE" id="PS50924"/>
    </source>
</evidence>
<feature type="domain" description="MHYT" evidence="2">
    <location>
        <begin position="5"/>
        <end position="195"/>
    </location>
</feature>
<proteinExistence type="predicted"/>
<name>A0A6P1TE68_9GAMM</name>
<dbReference type="EMBL" id="CP047491">
    <property type="protein sequence ID" value="QHQ39936.1"/>
    <property type="molecule type" value="Genomic_DNA"/>
</dbReference>
<keyword evidence="5" id="KW-1185">Reference proteome</keyword>
<evidence type="ECO:0000313" key="4">
    <source>
        <dbReference type="EMBL" id="QHQ39936.1"/>
    </source>
</evidence>
<feature type="transmembrane region" description="Helical" evidence="1">
    <location>
        <begin position="108"/>
        <end position="126"/>
    </location>
</feature>
<dbReference type="GO" id="GO:0016020">
    <property type="term" value="C:membrane"/>
    <property type="evidence" value="ECO:0007669"/>
    <property type="project" value="UniProtKB-UniRule"/>
</dbReference>
<reference evidence="4 5" key="1">
    <citation type="submission" date="2020-01" db="EMBL/GenBank/DDBJ databases">
        <title>The possibility of degradation of plastic by Microbulbifer hydrolyticus IRE-31.</title>
        <authorList>
            <person name="Liu L."/>
        </authorList>
    </citation>
    <scope>NUCLEOTIDE SEQUENCE [LARGE SCALE GENOMIC DNA]</scope>
    <source>
        <strain evidence="4 5">IRE-31</strain>
    </source>
</reference>
<dbReference type="AlphaFoldDB" id="A0A6P1TE68"/>
<dbReference type="OrthoDB" id="3763366at2"/>
<feature type="transmembrane region" description="Helical" evidence="1">
    <location>
        <begin position="43"/>
        <end position="61"/>
    </location>
</feature>
<sequence length="244" mass="25626">MLDQYSLPLVALSYIISVVGSFAALQLVTGITEAVVKADRRRAILFAGLAMGGGAIWSMHFVGMMALKSHMPMSYDVIKTLLSVVFAVAACTGGLAIVGTGRFTIDKLLPTSILMGTGVAGMHYMGMEAMLMPASIEYNLNILIISIVIAVVAAFAALWMAFHLHGVGQKLGSALIMGVAVCGMHYTGMAAASYQHTGTTPEPGFAGALSGDHLGGVTVVISIGIIVMALRVNHWYRNRTPVPV</sequence>
<dbReference type="PANTHER" id="PTHR35152:SF1">
    <property type="entry name" value="DOMAIN SIGNALLING PROTEIN, PUTATIVE (AFU_ORTHOLOGUE AFUA_5G11310)-RELATED"/>
    <property type="match status" value="1"/>
</dbReference>
<keyword evidence="1" id="KW-0472">Membrane</keyword>
<evidence type="ECO:0000313" key="6">
    <source>
        <dbReference type="Proteomes" id="UP000563601"/>
    </source>
</evidence>
<evidence type="ECO:0000313" key="5">
    <source>
        <dbReference type="Proteomes" id="UP000464675"/>
    </source>
</evidence>
<dbReference type="RefSeq" id="WP_161859248.1">
    <property type="nucleotide sequence ID" value="NZ_CP047491.1"/>
</dbReference>
<accession>A0A6P1TE68</accession>
<keyword evidence="1" id="KW-0812">Transmembrane</keyword>
<gene>
    <name evidence="4" type="ORF">GTQ55_13710</name>
    <name evidence="3" type="ORF">HNQ53_002511</name>
</gene>
<dbReference type="Pfam" id="PF03707">
    <property type="entry name" value="MHYT"/>
    <property type="match status" value="2"/>
</dbReference>
<dbReference type="InterPro" id="IPR005330">
    <property type="entry name" value="MHYT_dom"/>
</dbReference>
<keyword evidence="1" id="KW-1133">Transmembrane helix</keyword>
<evidence type="ECO:0000256" key="1">
    <source>
        <dbReference type="PROSITE-ProRule" id="PRU00244"/>
    </source>
</evidence>
<feature type="transmembrane region" description="Helical" evidence="1">
    <location>
        <begin position="214"/>
        <end position="232"/>
    </location>
</feature>
<organism evidence="3 6">
    <name type="scientific">Microbulbifer hydrolyticus</name>
    <dbReference type="NCBI Taxonomy" id="48074"/>
    <lineage>
        <taxon>Bacteria</taxon>
        <taxon>Pseudomonadati</taxon>
        <taxon>Pseudomonadota</taxon>
        <taxon>Gammaproteobacteria</taxon>
        <taxon>Cellvibrionales</taxon>
        <taxon>Microbulbiferaceae</taxon>
        <taxon>Microbulbifer</taxon>
    </lineage>
</organism>
<evidence type="ECO:0000313" key="3">
    <source>
        <dbReference type="EMBL" id="MBB5212286.1"/>
    </source>
</evidence>
<dbReference type="Proteomes" id="UP000563601">
    <property type="component" value="Unassembled WGS sequence"/>
</dbReference>
<feature type="transmembrane region" description="Helical" evidence="1">
    <location>
        <begin position="81"/>
        <end position="101"/>
    </location>
</feature>
<dbReference type="PANTHER" id="PTHR35152">
    <property type="entry name" value="DOMAIN SIGNALLING PROTEIN, PUTATIVE (AFU_ORTHOLOGUE AFUA_5G11310)-RELATED"/>
    <property type="match status" value="1"/>
</dbReference>
<dbReference type="EMBL" id="JACHHR010000003">
    <property type="protein sequence ID" value="MBB5212286.1"/>
    <property type="molecule type" value="Genomic_DNA"/>
</dbReference>
<feature type="transmembrane region" description="Helical" evidence="1">
    <location>
        <begin position="138"/>
        <end position="162"/>
    </location>
</feature>
<feature type="transmembrane region" description="Helical" evidence="1">
    <location>
        <begin position="12"/>
        <end position="31"/>
    </location>
</feature>
<feature type="transmembrane region" description="Helical" evidence="1">
    <location>
        <begin position="174"/>
        <end position="194"/>
    </location>
</feature>